<protein>
    <submittedName>
        <fullName evidence="1">Uncharacterized protein</fullName>
    </submittedName>
</protein>
<reference evidence="1 2" key="1">
    <citation type="journal article" date="2015" name="Microbes Environ.">
        <title>Distribution and evolution of nitrogen fixation genes in the phylum bacteroidetes.</title>
        <authorList>
            <person name="Inoue J."/>
            <person name="Oshima K."/>
            <person name="Suda W."/>
            <person name="Sakamoto M."/>
            <person name="Iino T."/>
            <person name="Noda S."/>
            <person name="Hongoh Y."/>
            <person name="Hattori M."/>
            <person name="Ohkuma M."/>
        </authorList>
    </citation>
    <scope>NUCLEOTIDE SEQUENCE [LARGE SCALE GENOMIC DNA]</scope>
    <source>
        <strain evidence="1">JCM 15548</strain>
    </source>
</reference>
<accession>A0A0E9M1H4</accession>
<dbReference type="STRING" id="1236989.JCM15548_14039"/>
<dbReference type="AlphaFoldDB" id="A0A0E9M1H4"/>
<evidence type="ECO:0000313" key="2">
    <source>
        <dbReference type="Proteomes" id="UP000032900"/>
    </source>
</evidence>
<sequence>MVVFESDDWGSVRMPDRATYDLLLTKGVRVDNCPFNSYDSLARENDLTALFETLKRHRDVNGHYPVVTANCVVANPDFEKIRSCHYEAYHYELFTETLKRYPQCGRSFDLWQQGIQDHIFYPQFHGREHLNVARWMAALQKQLPETLLGFDLNLFGLSKMITSETRASYLEALAVENAAEQRVTNAILADGLVLFQGLFGYASPSFIAPNYVWSSLNEKVLLTHGVRYIQGQRRQLLAKGFAGARRTVGHYTGQRNASGQIYLVRNCCFEPSLYPKMDSVSACLAQIKTAFQWGKPAIIAMHRVNFMGAIDEANRTRNLYQFNKLLVGIQKNWPGVEFVTSDTLGAIIEETL</sequence>
<evidence type="ECO:0000313" key="1">
    <source>
        <dbReference type="EMBL" id="GAO31652.1"/>
    </source>
</evidence>
<comment type="caution">
    <text evidence="1">The sequence shown here is derived from an EMBL/GenBank/DDBJ whole genome shotgun (WGS) entry which is preliminary data.</text>
</comment>
<gene>
    <name evidence="1" type="ORF">JCM15548_14039</name>
</gene>
<proteinExistence type="predicted"/>
<dbReference type="EMBL" id="BAZW01000056">
    <property type="protein sequence ID" value="GAO31652.1"/>
    <property type="molecule type" value="Genomic_DNA"/>
</dbReference>
<organism evidence="1 2">
    <name type="scientific">Geofilum rubicundum JCM 15548</name>
    <dbReference type="NCBI Taxonomy" id="1236989"/>
    <lineage>
        <taxon>Bacteria</taxon>
        <taxon>Pseudomonadati</taxon>
        <taxon>Bacteroidota</taxon>
        <taxon>Bacteroidia</taxon>
        <taxon>Marinilabiliales</taxon>
        <taxon>Marinilabiliaceae</taxon>
        <taxon>Geofilum</taxon>
    </lineage>
</organism>
<dbReference type="Proteomes" id="UP000032900">
    <property type="component" value="Unassembled WGS sequence"/>
</dbReference>
<keyword evidence="2" id="KW-1185">Reference proteome</keyword>
<name>A0A0E9M1H4_9BACT</name>